<keyword evidence="3" id="KW-0813">Transport</keyword>
<keyword evidence="5 8" id="KW-0812">Transmembrane</keyword>
<evidence type="ECO:0000256" key="3">
    <source>
        <dbReference type="ARBA" id="ARBA00022448"/>
    </source>
</evidence>
<accession>A0A4Z0D1N8</accession>
<dbReference type="GO" id="GO:0042907">
    <property type="term" value="F:xanthine transmembrane transporter activity"/>
    <property type="evidence" value="ECO:0007669"/>
    <property type="project" value="TreeGrafter"/>
</dbReference>
<name>A0A4Z0D1N8_9FIRM</name>
<dbReference type="RefSeq" id="WP_135271675.1">
    <property type="nucleotide sequence ID" value="NZ_SRIB01000015.1"/>
</dbReference>
<dbReference type="OrthoDB" id="9805749at2"/>
<comment type="similarity">
    <text evidence="2">Belongs to the nucleobase:cation symporter-2 (NCS2) (TC 2.A.40) family.</text>
</comment>
<dbReference type="AlphaFoldDB" id="A0A4Z0D1N8"/>
<organism evidence="9 10">
    <name type="scientific">Soehngenia longivitae</name>
    <dbReference type="NCBI Taxonomy" id="2562294"/>
    <lineage>
        <taxon>Bacteria</taxon>
        <taxon>Bacillati</taxon>
        <taxon>Bacillota</taxon>
        <taxon>Tissierellia</taxon>
        <taxon>Tissierellales</taxon>
        <taxon>Tissierellaceae</taxon>
        <taxon>Soehngenia</taxon>
    </lineage>
</organism>
<dbReference type="InterPro" id="IPR006043">
    <property type="entry name" value="NCS2"/>
</dbReference>
<sequence>MSVYEYTTSNTGLEYDVYDKPSVGKSIVLGIQNILTSFGGIVAVPLSIAGIAGLSIADTAYIVSAALLASGIASIMQSKGFGPKNYRVGIGLPTVMGTDFGFVPAANVVINSMGGGLPAYFGGAILGGILEFILSHFVEPLMKIFTPIVTGTVITLMGLSMMPVAFDWIGGGFGNPNYGDPIYLIIAVTVLLVVLFLNRYGKGMASSAAVLIGMVVGYIISIPFGLVDFSKVAEAYWFKLPEIGRFGIDFNIKYSIPFIAGYLVTIIETVGVMQTLGEVTYTELTGKDMAAGVRADALGSMVGPLLGSGPVQSFSQNVGLIPLTKCGSRFVAIITGILLIVISFCPKFATIISIMPECVLGGASIVMFGTVAVSGIKTISKVRYTNRNMLIVASALGIGLGVTFRPAILEQLPGVLSSLFSSGLSAGTVVALVLSAILKEEEESKPELE</sequence>
<feature type="transmembrane region" description="Helical" evidence="8">
    <location>
        <begin position="34"/>
        <end position="54"/>
    </location>
</feature>
<evidence type="ECO:0000256" key="2">
    <source>
        <dbReference type="ARBA" id="ARBA00008821"/>
    </source>
</evidence>
<evidence type="ECO:0000256" key="6">
    <source>
        <dbReference type="ARBA" id="ARBA00022989"/>
    </source>
</evidence>
<dbReference type="NCBIfam" id="NF037981">
    <property type="entry name" value="NCS2_1"/>
    <property type="match status" value="1"/>
</dbReference>
<feature type="transmembrane region" description="Helical" evidence="8">
    <location>
        <begin position="178"/>
        <end position="197"/>
    </location>
</feature>
<comment type="subcellular location">
    <subcellularLocation>
        <location evidence="1">Cell membrane</location>
        <topology evidence="1">Multi-pass membrane protein</topology>
    </subcellularLocation>
</comment>
<dbReference type="InterPro" id="IPR017588">
    <property type="entry name" value="UacT-like"/>
</dbReference>
<feature type="transmembrane region" description="Helical" evidence="8">
    <location>
        <begin position="60"/>
        <end position="76"/>
    </location>
</feature>
<evidence type="ECO:0000256" key="4">
    <source>
        <dbReference type="ARBA" id="ARBA00022475"/>
    </source>
</evidence>
<evidence type="ECO:0000256" key="1">
    <source>
        <dbReference type="ARBA" id="ARBA00004651"/>
    </source>
</evidence>
<proteinExistence type="inferred from homology"/>
<dbReference type="PANTHER" id="PTHR42810">
    <property type="entry name" value="PURINE PERMEASE C1399.01C-RELATED"/>
    <property type="match status" value="1"/>
</dbReference>
<feature type="transmembrane region" description="Helical" evidence="8">
    <location>
        <begin position="414"/>
        <end position="438"/>
    </location>
</feature>
<feature type="transmembrane region" description="Helical" evidence="8">
    <location>
        <begin position="88"/>
        <end position="110"/>
    </location>
</feature>
<dbReference type="Proteomes" id="UP000298381">
    <property type="component" value="Unassembled WGS sequence"/>
</dbReference>
<dbReference type="EMBL" id="SRIB01000015">
    <property type="protein sequence ID" value="TFZ39228.1"/>
    <property type="molecule type" value="Genomic_DNA"/>
</dbReference>
<comment type="caution">
    <text evidence="9">The sequence shown here is derived from an EMBL/GenBank/DDBJ whole genome shotgun (WGS) entry which is preliminary data.</text>
</comment>
<evidence type="ECO:0000256" key="7">
    <source>
        <dbReference type="ARBA" id="ARBA00023136"/>
    </source>
</evidence>
<feature type="transmembrane region" description="Helical" evidence="8">
    <location>
        <begin position="254"/>
        <end position="273"/>
    </location>
</feature>
<feature type="transmembrane region" description="Helical" evidence="8">
    <location>
        <begin position="116"/>
        <end position="137"/>
    </location>
</feature>
<feature type="transmembrane region" description="Helical" evidence="8">
    <location>
        <begin position="330"/>
        <end position="353"/>
    </location>
</feature>
<dbReference type="NCBIfam" id="TIGR00801">
    <property type="entry name" value="ncs2"/>
    <property type="match status" value="1"/>
</dbReference>
<dbReference type="InterPro" id="IPR006042">
    <property type="entry name" value="Xan_ur_permease"/>
</dbReference>
<keyword evidence="6 8" id="KW-1133">Transmembrane helix</keyword>
<keyword evidence="7 8" id="KW-0472">Membrane</keyword>
<evidence type="ECO:0000256" key="5">
    <source>
        <dbReference type="ARBA" id="ARBA00022692"/>
    </source>
</evidence>
<dbReference type="NCBIfam" id="TIGR03173">
    <property type="entry name" value="pbuX"/>
    <property type="match status" value="1"/>
</dbReference>
<feature type="transmembrane region" description="Helical" evidence="8">
    <location>
        <begin position="359"/>
        <end position="376"/>
    </location>
</feature>
<gene>
    <name evidence="9" type="ORF">E4100_08775</name>
</gene>
<evidence type="ECO:0000313" key="9">
    <source>
        <dbReference type="EMBL" id="TFZ39228.1"/>
    </source>
</evidence>
<dbReference type="PANTHER" id="PTHR42810:SF2">
    <property type="entry name" value="PURINE PERMEASE C1399.01C-RELATED"/>
    <property type="match status" value="1"/>
</dbReference>
<dbReference type="GO" id="GO:0005886">
    <property type="term" value="C:plasma membrane"/>
    <property type="evidence" value="ECO:0007669"/>
    <property type="project" value="UniProtKB-SubCell"/>
</dbReference>
<feature type="transmembrane region" description="Helical" evidence="8">
    <location>
        <begin position="388"/>
        <end position="408"/>
    </location>
</feature>
<evidence type="ECO:0000256" key="8">
    <source>
        <dbReference type="SAM" id="Phobius"/>
    </source>
</evidence>
<reference evidence="9 10" key="1">
    <citation type="submission" date="2019-03" db="EMBL/GenBank/DDBJ databases">
        <title>Draft genome sequence data and analysis of a Fermenting Bacterium, Soehngenia longevitae strain 1933PT, isolated from petroleum reservoir in Azerbaijan.</title>
        <authorList>
            <person name="Grouzdev D.S."/>
            <person name="Bidzhieva S.K."/>
            <person name="Sokolova D.S."/>
            <person name="Tourova T.P."/>
            <person name="Poltaraus A.B."/>
            <person name="Nazina T.N."/>
        </authorList>
    </citation>
    <scope>NUCLEOTIDE SEQUENCE [LARGE SCALE GENOMIC DNA]</scope>
    <source>
        <strain evidence="9 10">1933P</strain>
    </source>
</reference>
<dbReference type="Pfam" id="PF00860">
    <property type="entry name" value="Xan_ur_permease"/>
    <property type="match status" value="1"/>
</dbReference>
<feature type="transmembrane region" description="Helical" evidence="8">
    <location>
        <begin position="144"/>
        <end position="166"/>
    </location>
</feature>
<keyword evidence="10" id="KW-1185">Reference proteome</keyword>
<evidence type="ECO:0000313" key="10">
    <source>
        <dbReference type="Proteomes" id="UP000298381"/>
    </source>
</evidence>
<feature type="transmembrane region" description="Helical" evidence="8">
    <location>
        <begin position="209"/>
        <end position="227"/>
    </location>
</feature>
<keyword evidence="4" id="KW-1003">Cell membrane</keyword>
<protein>
    <submittedName>
        <fullName evidence="9">Purine permease</fullName>
    </submittedName>
</protein>